<reference evidence="5 6" key="1">
    <citation type="submission" date="2024-06" db="EMBL/GenBank/DDBJ databases">
        <title>The Natural Products Discovery Center: Release of the First 8490 Sequenced Strains for Exploring Actinobacteria Biosynthetic Diversity.</title>
        <authorList>
            <person name="Kalkreuter E."/>
            <person name="Kautsar S.A."/>
            <person name="Yang D."/>
            <person name="Bader C.D."/>
            <person name="Teijaro C.N."/>
            <person name="Fluegel L."/>
            <person name="Davis C.M."/>
            <person name="Simpson J.R."/>
            <person name="Lauterbach L."/>
            <person name="Steele A.D."/>
            <person name="Gui C."/>
            <person name="Meng S."/>
            <person name="Li G."/>
            <person name="Viehrig K."/>
            <person name="Ye F."/>
            <person name="Su P."/>
            <person name="Kiefer A.F."/>
            <person name="Nichols A."/>
            <person name="Cepeda A.J."/>
            <person name="Yan W."/>
            <person name="Fan B."/>
            <person name="Jiang Y."/>
            <person name="Adhikari A."/>
            <person name="Zheng C.-J."/>
            <person name="Schuster L."/>
            <person name="Cowan T.M."/>
            <person name="Smanski M.J."/>
            <person name="Chevrette M.G."/>
            <person name="De Carvalho L.P.S."/>
            <person name="Shen B."/>
        </authorList>
    </citation>
    <scope>NUCLEOTIDE SEQUENCE [LARGE SCALE GENOMIC DNA]</scope>
    <source>
        <strain evidence="5 6">NPDC052347</strain>
    </source>
</reference>
<feature type="domain" description="UspA" evidence="4">
    <location>
        <begin position="1"/>
        <end position="126"/>
    </location>
</feature>
<organism evidence="5 6">
    <name type="scientific">Streptomyces orinoci</name>
    <name type="common">Streptoverticillium orinoci</name>
    <dbReference type="NCBI Taxonomy" id="67339"/>
    <lineage>
        <taxon>Bacteria</taxon>
        <taxon>Bacillati</taxon>
        <taxon>Actinomycetota</taxon>
        <taxon>Actinomycetes</taxon>
        <taxon>Kitasatosporales</taxon>
        <taxon>Streptomycetaceae</taxon>
        <taxon>Streptomyces</taxon>
    </lineage>
</organism>
<evidence type="ECO:0000256" key="3">
    <source>
        <dbReference type="ARBA" id="ARBA00022840"/>
    </source>
</evidence>
<comment type="caution">
    <text evidence="5">The sequence shown here is derived from an EMBL/GenBank/DDBJ whole genome shotgun (WGS) entry which is preliminary data.</text>
</comment>
<feature type="domain" description="UspA" evidence="4">
    <location>
        <begin position="138"/>
        <end position="261"/>
    </location>
</feature>
<dbReference type="Proteomes" id="UP001552594">
    <property type="component" value="Unassembled WGS sequence"/>
</dbReference>
<accession>A0ABV3JQZ4</accession>
<dbReference type="PANTHER" id="PTHR46268">
    <property type="entry name" value="STRESS RESPONSE PROTEIN NHAX"/>
    <property type="match status" value="1"/>
</dbReference>
<dbReference type="EMBL" id="JBFAUK010000002">
    <property type="protein sequence ID" value="MEV5505318.1"/>
    <property type="molecule type" value="Genomic_DNA"/>
</dbReference>
<dbReference type="PRINTS" id="PR01438">
    <property type="entry name" value="UNVRSLSTRESS"/>
</dbReference>
<evidence type="ECO:0000256" key="2">
    <source>
        <dbReference type="ARBA" id="ARBA00022741"/>
    </source>
</evidence>
<evidence type="ECO:0000259" key="4">
    <source>
        <dbReference type="Pfam" id="PF00582"/>
    </source>
</evidence>
<dbReference type="Pfam" id="PF00582">
    <property type="entry name" value="Usp"/>
    <property type="match status" value="2"/>
</dbReference>
<evidence type="ECO:0000313" key="5">
    <source>
        <dbReference type="EMBL" id="MEV5505318.1"/>
    </source>
</evidence>
<keyword evidence="3" id="KW-0067">ATP-binding</keyword>
<evidence type="ECO:0000256" key="1">
    <source>
        <dbReference type="ARBA" id="ARBA00008791"/>
    </source>
</evidence>
<protein>
    <submittedName>
        <fullName evidence="5">Universal stress protein</fullName>
    </submittedName>
</protein>
<evidence type="ECO:0000313" key="6">
    <source>
        <dbReference type="Proteomes" id="UP001552594"/>
    </source>
</evidence>
<dbReference type="PANTHER" id="PTHR46268:SF27">
    <property type="entry name" value="UNIVERSAL STRESS PROTEIN RV2623"/>
    <property type="match status" value="1"/>
</dbReference>
<comment type="similarity">
    <text evidence="1">Belongs to the universal stress protein A family.</text>
</comment>
<gene>
    <name evidence="5" type="ORF">AB0L16_02420</name>
</gene>
<name>A0ABV3JQZ4_STRON</name>
<dbReference type="SUPFAM" id="SSF52402">
    <property type="entry name" value="Adenine nucleotide alpha hydrolases-like"/>
    <property type="match status" value="2"/>
</dbReference>
<keyword evidence="2" id="KW-0547">Nucleotide-binding</keyword>
<proteinExistence type="inferred from homology"/>
<dbReference type="Gene3D" id="3.40.50.620">
    <property type="entry name" value="HUPs"/>
    <property type="match status" value="2"/>
</dbReference>
<dbReference type="RefSeq" id="WP_109278504.1">
    <property type="nucleotide sequence ID" value="NZ_JBFAUK010000002.1"/>
</dbReference>
<keyword evidence="6" id="KW-1185">Reference proteome</keyword>
<dbReference type="InterPro" id="IPR006015">
    <property type="entry name" value="Universal_stress_UspA"/>
</dbReference>
<dbReference type="InterPro" id="IPR006016">
    <property type="entry name" value="UspA"/>
</dbReference>
<dbReference type="InterPro" id="IPR014729">
    <property type="entry name" value="Rossmann-like_a/b/a_fold"/>
</dbReference>
<sequence length="263" mass="27584">MTRPVSAGVDGSPESLAAAVWAGREAVLRRVPLHLVYAGGADPDGGEWAAARIEAVWQELGTTHPGLPVEVRQESGAPTEVLLAEAATADLLVLGSRALAGQQGFLLGPVSLAVLARAPGPVTVVHEPEVPAAPATGRPVLVGLDPEEADESLLPFAFAAAARHDALLRVVRVRREEPNGGRVSRDAEALAEMLRPHREHWPAVEVDEWLLTGSPAQHLLTAAADAELLVVGRHEHRPALGVGPVAHAVLHHARCPVAVVPHD</sequence>